<protein>
    <submittedName>
        <fullName evidence="1">Uncharacterized protein</fullName>
    </submittedName>
</protein>
<evidence type="ECO:0000313" key="1">
    <source>
        <dbReference type="EMBL" id="KAG8429425.1"/>
    </source>
</evidence>
<keyword evidence="2" id="KW-1185">Reference proteome</keyword>
<dbReference type="AlphaFoldDB" id="A0A8T2I8B3"/>
<reference evidence="1" key="1">
    <citation type="thesis" date="2020" institute="ProQuest LLC" country="789 East Eisenhower Parkway, Ann Arbor, MI, USA">
        <title>Comparative Genomics and Chromosome Evolution.</title>
        <authorList>
            <person name="Mudd A.B."/>
        </authorList>
    </citation>
    <scope>NUCLEOTIDE SEQUENCE</scope>
    <source>
        <strain evidence="1">Female2</strain>
        <tissue evidence="1">Blood</tissue>
    </source>
</reference>
<dbReference type="EMBL" id="JAACNH010007286">
    <property type="protein sequence ID" value="KAG8429425.1"/>
    <property type="molecule type" value="Genomic_DNA"/>
</dbReference>
<organism evidence="1 2">
    <name type="scientific">Hymenochirus boettgeri</name>
    <name type="common">Congo dwarf clawed frog</name>
    <dbReference type="NCBI Taxonomy" id="247094"/>
    <lineage>
        <taxon>Eukaryota</taxon>
        <taxon>Metazoa</taxon>
        <taxon>Chordata</taxon>
        <taxon>Craniata</taxon>
        <taxon>Vertebrata</taxon>
        <taxon>Euteleostomi</taxon>
        <taxon>Amphibia</taxon>
        <taxon>Batrachia</taxon>
        <taxon>Anura</taxon>
        <taxon>Pipoidea</taxon>
        <taxon>Pipidae</taxon>
        <taxon>Pipinae</taxon>
        <taxon>Hymenochirus</taxon>
    </lineage>
</organism>
<accession>A0A8T2I8B3</accession>
<evidence type="ECO:0000313" key="2">
    <source>
        <dbReference type="Proteomes" id="UP000812440"/>
    </source>
</evidence>
<sequence length="88" mass="10052">MLMIPKFTCPPLHILVQSQISKCLHSISSWMAHRRLKLNLTKTELIIPPLNWDLVHPSPSLLRCNILCNIAKIRPFLSPLLKCSSMPL</sequence>
<comment type="caution">
    <text evidence="1">The sequence shown here is derived from an EMBL/GenBank/DDBJ whole genome shotgun (WGS) entry which is preliminary data.</text>
</comment>
<dbReference type="Proteomes" id="UP000812440">
    <property type="component" value="Unassembled WGS sequence"/>
</dbReference>
<gene>
    <name evidence="1" type="ORF">GDO86_020218</name>
</gene>
<proteinExistence type="predicted"/>
<name>A0A8T2I8B3_9PIPI</name>